<proteinExistence type="inferred from homology"/>
<evidence type="ECO:0000256" key="1">
    <source>
        <dbReference type="ARBA" id="ARBA00004651"/>
    </source>
</evidence>
<reference evidence="7 8" key="1">
    <citation type="submission" date="2018-08" db="EMBL/GenBank/DDBJ databases">
        <title>Draft genome sequence of Rhodobacter sphaeroides FY.</title>
        <authorList>
            <person name="Rayyan A."/>
            <person name="Meyer T.E."/>
            <person name="Kyndt J.A."/>
        </authorList>
    </citation>
    <scope>NUCLEOTIDE SEQUENCE [LARGE SCALE GENOMIC DNA]</scope>
    <source>
        <strain evidence="7 8">FY</strain>
    </source>
</reference>
<evidence type="ECO:0000313" key="8">
    <source>
        <dbReference type="Proteomes" id="UP000266305"/>
    </source>
</evidence>
<evidence type="ECO:0000256" key="3">
    <source>
        <dbReference type="ARBA" id="ARBA00022475"/>
    </source>
</evidence>
<protein>
    <submittedName>
        <fullName evidence="7">Sulfate exporter family transporter</fullName>
    </submittedName>
</protein>
<dbReference type="PANTHER" id="PTHR30106">
    <property type="entry name" value="INNER MEMBRANE PROTEIN YEIH-RELATED"/>
    <property type="match status" value="1"/>
</dbReference>
<dbReference type="AlphaFoldDB" id="A0AAX1URD1"/>
<comment type="similarity">
    <text evidence="2">Belongs to the UPF0324 family.</text>
</comment>
<dbReference type="EMBL" id="QWGP01000001">
    <property type="protein sequence ID" value="RHZ98598.1"/>
    <property type="molecule type" value="Genomic_DNA"/>
</dbReference>
<keyword evidence="4" id="KW-0812">Transmembrane</keyword>
<evidence type="ECO:0000256" key="5">
    <source>
        <dbReference type="ARBA" id="ARBA00022989"/>
    </source>
</evidence>
<comment type="subcellular location">
    <subcellularLocation>
        <location evidence="1">Cell membrane</location>
        <topology evidence="1">Multi-pass membrane protein</topology>
    </subcellularLocation>
</comment>
<dbReference type="PANTHER" id="PTHR30106:SF2">
    <property type="entry name" value="UPF0324 INNER MEMBRANE PROTEIN YEIH"/>
    <property type="match status" value="1"/>
</dbReference>
<evidence type="ECO:0000313" key="7">
    <source>
        <dbReference type="EMBL" id="RHZ98598.1"/>
    </source>
</evidence>
<dbReference type="Proteomes" id="UP000266305">
    <property type="component" value="Unassembled WGS sequence"/>
</dbReference>
<dbReference type="Pfam" id="PF03601">
    <property type="entry name" value="Cons_hypoth698"/>
    <property type="match status" value="1"/>
</dbReference>
<accession>A0AAX1URD1</accession>
<keyword evidence="6" id="KW-0472">Membrane</keyword>
<dbReference type="RefSeq" id="WP_009561329.1">
    <property type="nucleotide sequence ID" value="NZ_JBAJNC010000002.1"/>
</dbReference>
<evidence type="ECO:0000256" key="6">
    <source>
        <dbReference type="ARBA" id="ARBA00023136"/>
    </source>
</evidence>
<dbReference type="GeneID" id="67448656"/>
<keyword evidence="3" id="KW-1003">Cell membrane</keyword>
<dbReference type="InterPro" id="IPR018383">
    <property type="entry name" value="UPF0324_pro"/>
</dbReference>
<comment type="caution">
    <text evidence="7">The sequence shown here is derived from an EMBL/GenBank/DDBJ whole genome shotgun (WGS) entry which is preliminary data.</text>
</comment>
<gene>
    <name evidence="7" type="ORF">D1114_00470</name>
</gene>
<name>A0AAX1URD1_CERSP</name>
<sequence>MTVLALASPVTLLVPGLLCAVTVALAATFLSEHYGIPVMLMALLLGMALNFLSEPGSRCLPGIEFASKKLLRFGVALLGLGITVQQVMASGPEVLAIAVSGVAVTIGSGLLLARLLGLPMQMGILAGGAVGICGASAALAISSVLPRREGTERATVFTVIGVTALSTVAMILYPILTERLGLGDVATGVFFGATIHDVAQVVGAGYSVSQEAGDTAVFVKLLRVALLIPIVTGLSLVMGTGRGGEGGALPIPLFVLGFAALVVLGSAGLVPEEVKVALLSFSRWCLVVAIAALGTKTSLGRLAAVGGRPILLICTLTLLLALYALGLIGLLF</sequence>
<evidence type="ECO:0000256" key="2">
    <source>
        <dbReference type="ARBA" id="ARBA00007977"/>
    </source>
</evidence>
<evidence type="ECO:0000256" key="4">
    <source>
        <dbReference type="ARBA" id="ARBA00022692"/>
    </source>
</evidence>
<organism evidence="7 8">
    <name type="scientific">Cereibacter sphaeroides</name>
    <name type="common">Rhodobacter sphaeroides</name>
    <dbReference type="NCBI Taxonomy" id="1063"/>
    <lineage>
        <taxon>Bacteria</taxon>
        <taxon>Pseudomonadati</taxon>
        <taxon>Pseudomonadota</taxon>
        <taxon>Alphaproteobacteria</taxon>
        <taxon>Rhodobacterales</taxon>
        <taxon>Paracoccaceae</taxon>
        <taxon>Cereibacter</taxon>
    </lineage>
</organism>
<keyword evidence="5" id="KW-1133">Transmembrane helix</keyword>
<dbReference type="GO" id="GO:0005886">
    <property type="term" value="C:plasma membrane"/>
    <property type="evidence" value="ECO:0007669"/>
    <property type="project" value="UniProtKB-SubCell"/>
</dbReference>